<feature type="region of interest" description="Disordered" evidence="1">
    <location>
        <begin position="91"/>
        <end position="161"/>
    </location>
</feature>
<feature type="compositionally biased region" description="Basic and acidic residues" evidence="1">
    <location>
        <begin position="152"/>
        <end position="161"/>
    </location>
</feature>
<accession>A0A0D3GGZ1</accession>
<organism evidence="2">
    <name type="scientific">Oryza barthii</name>
    <dbReference type="NCBI Taxonomy" id="65489"/>
    <lineage>
        <taxon>Eukaryota</taxon>
        <taxon>Viridiplantae</taxon>
        <taxon>Streptophyta</taxon>
        <taxon>Embryophyta</taxon>
        <taxon>Tracheophyta</taxon>
        <taxon>Spermatophyta</taxon>
        <taxon>Magnoliopsida</taxon>
        <taxon>Liliopsida</taxon>
        <taxon>Poales</taxon>
        <taxon>Poaceae</taxon>
        <taxon>BOP clade</taxon>
        <taxon>Oryzoideae</taxon>
        <taxon>Oryzeae</taxon>
        <taxon>Oryzinae</taxon>
        <taxon>Oryza</taxon>
    </lineage>
</organism>
<dbReference type="Proteomes" id="UP000026960">
    <property type="component" value="Chromosome 6"/>
</dbReference>
<evidence type="ECO:0000256" key="1">
    <source>
        <dbReference type="SAM" id="MobiDB-lite"/>
    </source>
</evidence>
<keyword evidence="3" id="KW-1185">Reference proteome</keyword>
<dbReference type="AlphaFoldDB" id="A0A0D3GGZ1"/>
<dbReference type="PaxDb" id="65489-OBART06G15810.2"/>
<sequence length="161" mass="17998">MEFVDNMQQSRVSHHSVMGVLPELHGARENIPFTNRDLENSGKRAMKLKAVALKVMAAASQAMANWKMNQNDLSKMYHEFQFVVVSGGDEFGKELPKLPDGSPASIYGDSSGSHSPERLPTSPVMRDVDLPPEFRVTGPPTPDWPTPPSPSDEERFWEELY</sequence>
<feature type="compositionally biased region" description="Pro residues" evidence="1">
    <location>
        <begin position="139"/>
        <end position="150"/>
    </location>
</feature>
<name>A0A0D3GGZ1_9ORYZ</name>
<reference evidence="2" key="1">
    <citation type="journal article" date="2009" name="Rice">
        <title>De Novo Next Generation Sequencing of Plant Genomes.</title>
        <authorList>
            <person name="Rounsley S."/>
            <person name="Marri P.R."/>
            <person name="Yu Y."/>
            <person name="He R."/>
            <person name="Sisneros N."/>
            <person name="Goicoechea J.L."/>
            <person name="Lee S.J."/>
            <person name="Angelova A."/>
            <person name="Kudrna D."/>
            <person name="Luo M."/>
            <person name="Affourtit J."/>
            <person name="Desany B."/>
            <person name="Knight J."/>
            <person name="Niazi F."/>
            <person name="Egholm M."/>
            <person name="Wing R.A."/>
        </authorList>
    </citation>
    <scope>NUCLEOTIDE SEQUENCE [LARGE SCALE GENOMIC DNA]</scope>
    <source>
        <strain evidence="2">cv. IRGC 105608</strain>
    </source>
</reference>
<proteinExistence type="predicted"/>
<dbReference type="Gramene" id="OBART06G15810.2">
    <property type="protein sequence ID" value="OBART06G15810.2"/>
    <property type="gene ID" value="OBART06G15810"/>
</dbReference>
<evidence type="ECO:0000313" key="3">
    <source>
        <dbReference type="Proteomes" id="UP000026960"/>
    </source>
</evidence>
<protein>
    <submittedName>
        <fullName evidence="2">Uncharacterized protein</fullName>
    </submittedName>
</protein>
<dbReference type="EnsemblPlants" id="OBART06G15810.2">
    <property type="protein sequence ID" value="OBART06G15810.2"/>
    <property type="gene ID" value="OBART06G15810"/>
</dbReference>
<evidence type="ECO:0000313" key="2">
    <source>
        <dbReference type="EnsemblPlants" id="OBART06G15810.2"/>
    </source>
</evidence>
<reference evidence="2" key="2">
    <citation type="submission" date="2015-03" db="UniProtKB">
        <authorList>
            <consortium name="EnsemblPlants"/>
        </authorList>
    </citation>
    <scope>IDENTIFICATION</scope>
</reference>
<dbReference type="HOGENOM" id="CLU_1646295_0_0_1"/>